<feature type="compositionally biased region" description="Polar residues" evidence="2">
    <location>
        <begin position="1684"/>
        <end position="1694"/>
    </location>
</feature>
<dbReference type="InterPro" id="IPR013087">
    <property type="entry name" value="Znf_C2H2_type"/>
</dbReference>
<keyword evidence="5" id="KW-1185">Reference proteome</keyword>
<feature type="compositionally biased region" description="Polar residues" evidence="2">
    <location>
        <begin position="1491"/>
        <end position="1519"/>
    </location>
</feature>
<feature type="region of interest" description="Disordered" evidence="2">
    <location>
        <begin position="1097"/>
        <end position="1116"/>
    </location>
</feature>
<feature type="compositionally biased region" description="Basic and acidic residues" evidence="2">
    <location>
        <begin position="639"/>
        <end position="652"/>
    </location>
</feature>
<feature type="compositionally biased region" description="Polar residues" evidence="2">
    <location>
        <begin position="1875"/>
        <end position="1884"/>
    </location>
</feature>
<organism evidence="4 5">
    <name type="scientific">Lojkania enalia</name>
    <dbReference type="NCBI Taxonomy" id="147567"/>
    <lineage>
        <taxon>Eukaryota</taxon>
        <taxon>Fungi</taxon>
        <taxon>Dikarya</taxon>
        <taxon>Ascomycota</taxon>
        <taxon>Pezizomycotina</taxon>
        <taxon>Dothideomycetes</taxon>
        <taxon>Pleosporomycetidae</taxon>
        <taxon>Pleosporales</taxon>
        <taxon>Pleosporales incertae sedis</taxon>
        <taxon>Lojkania</taxon>
    </lineage>
</organism>
<dbReference type="Gene3D" id="3.30.160.60">
    <property type="entry name" value="Classic Zinc Finger"/>
    <property type="match status" value="2"/>
</dbReference>
<dbReference type="PANTHER" id="PTHR35391:SF3">
    <property type="entry name" value="FINGER DOMAIN PROTEIN, PUTATIVE (AFU_ORTHOLOGUE AFUA_8G04300)-RELATED"/>
    <property type="match status" value="1"/>
</dbReference>
<dbReference type="PROSITE" id="PS50157">
    <property type="entry name" value="ZINC_FINGER_C2H2_2"/>
    <property type="match status" value="1"/>
</dbReference>
<dbReference type="SMART" id="SM00355">
    <property type="entry name" value="ZnF_C2H2"/>
    <property type="match status" value="9"/>
</dbReference>
<feature type="compositionally biased region" description="Acidic residues" evidence="2">
    <location>
        <begin position="2237"/>
        <end position="2250"/>
    </location>
</feature>
<feature type="compositionally biased region" description="Basic residues" evidence="2">
    <location>
        <begin position="315"/>
        <end position="326"/>
    </location>
</feature>
<evidence type="ECO:0000256" key="2">
    <source>
        <dbReference type="SAM" id="MobiDB-lite"/>
    </source>
</evidence>
<feature type="region of interest" description="Disordered" evidence="2">
    <location>
        <begin position="695"/>
        <end position="755"/>
    </location>
</feature>
<feature type="region of interest" description="Disordered" evidence="2">
    <location>
        <begin position="458"/>
        <end position="518"/>
    </location>
</feature>
<dbReference type="SUPFAM" id="SSF57667">
    <property type="entry name" value="beta-beta-alpha zinc fingers"/>
    <property type="match status" value="1"/>
</dbReference>
<feature type="compositionally biased region" description="Polar residues" evidence="2">
    <location>
        <begin position="1528"/>
        <end position="1546"/>
    </location>
</feature>
<evidence type="ECO:0000259" key="3">
    <source>
        <dbReference type="PROSITE" id="PS50157"/>
    </source>
</evidence>
<feature type="domain" description="C2H2-type" evidence="3">
    <location>
        <begin position="2088"/>
        <end position="2118"/>
    </location>
</feature>
<feature type="region of interest" description="Disordered" evidence="2">
    <location>
        <begin position="1447"/>
        <end position="1552"/>
    </location>
</feature>
<feature type="region of interest" description="Disordered" evidence="2">
    <location>
        <begin position="2228"/>
        <end position="2303"/>
    </location>
</feature>
<dbReference type="Pfam" id="PF26082">
    <property type="entry name" value="zf-C2H2_AcuF"/>
    <property type="match status" value="1"/>
</dbReference>
<feature type="compositionally biased region" description="Low complexity" evidence="2">
    <location>
        <begin position="1472"/>
        <end position="1485"/>
    </location>
</feature>
<dbReference type="EMBL" id="ML986579">
    <property type="protein sequence ID" value="KAF2270434.1"/>
    <property type="molecule type" value="Genomic_DNA"/>
</dbReference>
<feature type="region of interest" description="Disordered" evidence="2">
    <location>
        <begin position="827"/>
        <end position="882"/>
    </location>
</feature>
<feature type="region of interest" description="Disordered" evidence="2">
    <location>
        <begin position="593"/>
        <end position="668"/>
    </location>
</feature>
<feature type="compositionally biased region" description="Polar residues" evidence="2">
    <location>
        <begin position="1848"/>
        <end position="1860"/>
    </location>
</feature>
<feature type="compositionally biased region" description="Basic and acidic residues" evidence="2">
    <location>
        <begin position="393"/>
        <end position="406"/>
    </location>
</feature>
<dbReference type="InterPro" id="IPR036236">
    <property type="entry name" value="Znf_C2H2_sf"/>
</dbReference>
<feature type="compositionally biased region" description="Polar residues" evidence="2">
    <location>
        <begin position="1100"/>
        <end position="1116"/>
    </location>
</feature>
<dbReference type="InterPro" id="IPR058925">
    <property type="entry name" value="zf-C2H2_AcuF"/>
</dbReference>
<feature type="compositionally biased region" description="Polar residues" evidence="2">
    <location>
        <begin position="298"/>
        <end position="309"/>
    </location>
</feature>
<feature type="compositionally biased region" description="Polar residues" evidence="2">
    <location>
        <begin position="1940"/>
        <end position="1954"/>
    </location>
</feature>
<keyword evidence="1" id="KW-0479">Metal-binding</keyword>
<dbReference type="Proteomes" id="UP000800093">
    <property type="component" value="Unassembled WGS sequence"/>
</dbReference>
<feature type="compositionally biased region" description="Basic and acidic residues" evidence="2">
    <location>
        <begin position="1887"/>
        <end position="1902"/>
    </location>
</feature>
<dbReference type="PROSITE" id="PS00028">
    <property type="entry name" value="ZINC_FINGER_C2H2_1"/>
    <property type="match status" value="3"/>
</dbReference>
<feature type="region of interest" description="Disordered" evidence="2">
    <location>
        <begin position="1668"/>
        <end position="1697"/>
    </location>
</feature>
<dbReference type="OrthoDB" id="5315052at2759"/>
<proteinExistence type="predicted"/>
<keyword evidence="1" id="KW-0863">Zinc-finger</keyword>
<feature type="compositionally biased region" description="Polar residues" evidence="2">
    <location>
        <begin position="2272"/>
        <end position="2285"/>
    </location>
</feature>
<sequence length="2355" mass="259247">MPAVEAGPQAFNGQHRQQRRPEDEATKGFFPATSQAPFLLQGGFTFSAEPGMIDYPSMTPLAPSGTTAQESVFTPNTGSSFDSSLQLNQSYPPANVYMQTQNNYTSLSPATHSRNGQSISPSHSVDNFSPETGYTSDPNYQDLSNYTTPFPTQFLEEPFSSLTFADNSSVHTFDQYSTQMNMSLPMNNEGLRTFDAQSQVPFPNAAAPGSQLMSPCPTNNSSPLMPEDFQRTANMSGMSHMGTEYQQSSTPPAPIPNTVQSTPSKQQLSPALTNSPSGMGVANPQARAHLASPIVYIQDTSGGDSPSHSDISRPVSKRSHGSHSKNHLSPYPNDDSSDDEDVQQEQMRIQPVTRSTERDEDGSWLPSAASGQTGLSPDDRQDMKDAWTPSIHDITEQRHQEEKKIEVREWLSKSEVGSEAGDVGPPMNLLRPFNSRPRAKSTNDAHRYGLGVHTDFLRPDDSGIPGPGVYIDERSEFDDYDDDDDDAEPESPPAEIDISAGHNDVSDFPPAVEGTSSTAVAIRPWNDAPIETTTSSARYQPPTSNAAIMRFRIRARDVESASLAATVGSRGSRRLSESDLGSIRNTPGIIKALEQPDPKKHKERQRRPSFIESLLPKRTPANVLKRKTSIPVQPAADGSVEKAKEPVVEKPKRMGSWGRPKSPRLDTSFASLGRDVGPPSSANLSATSGTWYQGAKNAIRRTRSRSDLTKSPGLKELMTQHGGPPMLTLASPLAETEATKPSPLPSPGVDDDDEDAQEAVTMDLKVRSDPIIPTTEGFKTHARQLNPRLQDYMVERITQEQTRRYKRLLEFRVKHLNAVKNRNCSSGQFCPDLGGESKQLPPRSGNKDSDTPFIGFQITAPGSSDDDGEPPPEGTVVSAQFPSGVPLPPVKRLPAEFECPLCFKVKKFYKPSDWTKHVHEDVQPFTCTFPNCGEPKSFKRKADWVRHENERHRQLENWTCQIADCNHTCYRKDNFVQHLVREHKIAEPRTRTGRGGNKEANGDGNAWQQGLSGTHGKDNMDDIWSLVERCRRDTTKQPKDEPCRFCGNICNSWKKLTVHLAKHMEQISMPILPLVEQKQISVDTIISPVLEMPELRKISGTPSKSPIENPSRYNPNGKSIANVDPSFGQYTQDNGSIASNVMHTYPPPQIMYKSPQPAQTANFANFGVENGQGYNGRTYPGMLDPAKARGVYVNTLHIPNQAYNNGNMQGGANQLPMTPVSAIGQQQQPILTSSPVDTTSFSTDTLGSNYFTQEPQNLPGEGQEWDRMGWNGAGRQTLVFGFRATESKRVDGSVGMAGLRSGLGWGGPQRAMALLSSGIKEDMDTATMPSCRPARVLRVAACSYVQLLTGGVAAAGCLADANPQGSKKATFAFSQYRISLAEAARCASNSNRGPSAISYTGARCVGQKRPSRTPPVAQCSNKRLDVLPSSALGRCLDPSVLSVDNYHGAGTGDLPEAARLTSCPEPDMSHPNNNDNNNFPSQFNFGLYGAQPSQSVGDISFPQWTTQGSRPGSNGSRPAQSFRPRGSASGTRPGNITSFASQSNVPPSDHRIDPSLSNNVLLAVPSLPRHRPALDANPIARFYGEDAPWSSERMRNSLPFDRNSFSQPNMDYGTYRETPASDIGSIGHKSDSGYYTTQATHSIISNELDHCDQNFAPEVPIRISNITVNSTSSDRTDPFRMGSVDQTSQYSSRSGGQGKDIKCPECNEVSKCNSDHKKHMLKHRKPFKCDVANCRRGGKGFTTVNDLNRHKKSVHSIGVFQNSYQCASETCRNKEKIWPRLDNFKQHISRMHSNEDEQNLIQRSVYRAPEPTPTAEPLAVAPMDTTLAGIGTEKQFPSNDSDDPISGISLTPDQSTNPWTNFDLPSSYEFAMDVDQTNPGSSGHCSRKIDATPRPKTQGRDAIVDTEASSRSNSLRLATLAELAVSSQASPQKPAPLPPQLSNAPQTKADQQKQALRKFSKMIVQDIQKSGSNDSVDLESVVLRLLYSATRLGRKDGSSSRRPSTQTKSSADHSTPDSSDMGNLTKTEALKASQAISNLMKQTQTKPIGVSNRPKPFSNNMKTCKHCDVALARSCDMRKHMKRHTRPYGCTYPKCNKRFGAKSDWKRHENSQHFQLESFRCCLTSSFSKTPCGELFYRAEMFKNHLQTDHKMMDTEQLTHEVRNRRIGKNGQGAFWCGFCERIVRLDKQRNAAWDERFDHIDYHFNKEKRKIENWLCVEAKKTKGEVQKEMDKNIFDDEDEDMNSPDDEPTSPQSNQPEGPGEPSQKPVPSISINTASVPDSNSNPRKRPAAAADPPVPPPPQKRIMKEISRYCCLCSDGPWAHNLAHHCMSCQHQLCKSCPVSSPFVWNGDYGG</sequence>
<gene>
    <name evidence="4" type="ORF">CC78DRAFT_538969</name>
</gene>
<dbReference type="PANTHER" id="PTHR35391">
    <property type="entry name" value="C2H2-TYPE DOMAIN-CONTAINING PROTEIN-RELATED"/>
    <property type="match status" value="1"/>
</dbReference>
<feature type="compositionally biased region" description="Polar residues" evidence="2">
    <location>
        <begin position="2000"/>
        <end position="2009"/>
    </location>
</feature>
<feature type="region of interest" description="Disordered" evidence="2">
    <location>
        <begin position="106"/>
        <end position="147"/>
    </location>
</feature>
<keyword evidence="1" id="KW-0862">Zinc</keyword>
<evidence type="ECO:0000313" key="4">
    <source>
        <dbReference type="EMBL" id="KAF2270434.1"/>
    </source>
</evidence>
<evidence type="ECO:0000256" key="1">
    <source>
        <dbReference type="PROSITE-ProRule" id="PRU00042"/>
    </source>
</evidence>
<feature type="compositionally biased region" description="Polar residues" evidence="2">
    <location>
        <begin position="257"/>
        <end position="277"/>
    </location>
</feature>
<dbReference type="GO" id="GO:0008270">
    <property type="term" value="F:zinc ion binding"/>
    <property type="evidence" value="ECO:0007669"/>
    <property type="project" value="UniProtKB-KW"/>
</dbReference>
<feature type="region of interest" description="Disordered" evidence="2">
    <location>
        <begin position="297"/>
        <end position="406"/>
    </location>
</feature>
<name>A0A9P4NBZ2_9PLEO</name>
<evidence type="ECO:0000313" key="5">
    <source>
        <dbReference type="Proteomes" id="UP000800093"/>
    </source>
</evidence>
<feature type="region of interest" description="Disordered" evidence="2">
    <location>
        <begin position="241"/>
        <end position="283"/>
    </location>
</feature>
<reference evidence="5" key="1">
    <citation type="journal article" date="2020" name="Stud. Mycol.">
        <title>101 Dothideomycetes genomes: A test case for predicting lifestyles and emergence of pathogens.</title>
        <authorList>
            <person name="Haridas S."/>
            <person name="Albert R."/>
            <person name="Binder M."/>
            <person name="Bloem J."/>
            <person name="LaButti K."/>
            <person name="Salamov A."/>
            <person name="Andreopoulos B."/>
            <person name="Baker S."/>
            <person name="Barry K."/>
            <person name="Bills G."/>
            <person name="Bluhm B."/>
            <person name="Cannon C."/>
            <person name="Castanera R."/>
            <person name="Culley D."/>
            <person name="Daum C."/>
            <person name="Ezra D."/>
            <person name="Gonzalez J."/>
            <person name="Henrissat B."/>
            <person name="Kuo A."/>
            <person name="Liang C."/>
            <person name="Lipzen A."/>
            <person name="Lutzoni F."/>
            <person name="Magnuson J."/>
            <person name="Mondo S."/>
            <person name="Nolan M."/>
            <person name="Ohm R."/>
            <person name="Pangilinan J."/>
            <person name="Park H.-J."/>
            <person name="Ramirez L."/>
            <person name="Alfaro M."/>
            <person name="Sun H."/>
            <person name="Tritt A."/>
            <person name="Yoshinaga Y."/>
            <person name="Zwiers L.-H."/>
            <person name="Turgeon B."/>
            <person name="Goodwin S."/>
            <person name="Spatafora J."/>
            <person name="Crous P."/>
            <person name="Grigoriev I."/>
        </authorList>
    </citation>
    <scope>NUCLEOTIDE SEQUENCE [LARGE SCALE GENOMIC DNA]</scope>
    <source>
        <strain evidence="5">CBS 304.66</strain>
    </source>
</reference>
<comment type="caution">
    <text evidence="4">The sequence shown here is derived from an EMBL/GenBank/DDBJ whole genome shotgun (WGS) entry which is preliminary data.</text>
</comment>
<feature type="region of interest" description="Disordered" evidence="2">
    <location>
        <begin position="1872"/>
        <end position="1902"/>
    </location>
</feature>
<feature type="compositionally biased region" description="Acidic residues" evidence="2">
    <location>
        <begin position="475"/>
        <end position="489"/>
    </location>
</feature>
<feature type="region of interest" description="Disordered" evidence="2">
    <location>
        <begin position="1"/>
        <end position="24"/>
    </location>
</feature>
<feature type="region of interest" description="Disordered" evidence="2">
    <location>
        <begin position="1925"/>
        <end position="1955"/>
    </location>
</feature>
<protein>
    <recommendedName>
        <fullName evidence="3">C2H2-type domain-containing protein</fullName>
    </recommendedName>
</protein>
<feature type="region of interest" description="Disordered" evidence="2">
    <location>
        <begin position="1834"/>
        <end position="1860"/>
    </location>
</feature>
<feature type="region of interest" description="Disordered" evidence="2">
    <location>
        <begin position="1993"/>
        <end position="2023"/>
    </location>
</feature>
<accession>A0A9P4NBZ2</accession>